<evidence type="ECO:0000256" key="4">
    <source>
        <dbReference type="ARBA" id="ARBA00022729"/>
    </source>
</evidence>
<dbReference type="Proteomes" id="UP001235341">
    <property type="component" value="Chromosome"/>
</dbReference>
<dbReference type="PRINTS" id="PR00969">
    <property type="entry name" value="CHAPERONPILI"/>
</dbReference>
<sequence>MKLFHLDIARQVGTFAAIALFSSSSSLASVVLSGTRVIYPSDAKEVSVKINNVGPSPVLLQSWIDNGDPNAKPAAIKVPFVLTPPMNRVEQGKGQTLRISYAGGSLPMDKESVFWLNVLEVPAKSEAKTNENRLQMAFRTRIKLFYRPAGLQGNANDAYKTVTWNTQGGKVQATNPTPFYVNFVNLSVNGKKLDNAMVAPRSSMVLNLAGNGGNKISGSVVNDYGAVNAFDAVIK</sequence>
<keyword evidence="6 8" id="KW-0143">Chaperone</keyword>
<keyword evidence="3" id="KW-1029">Fimbrium biogenesis</keyword>
<dbReference type="PROSITE" id="PS00635">
    <property type="entry name" value="PILI_CHAPERONE"/>
    <property type="match status" value="1"/>
</dbReference>
<organism evidence="12 13">
    <name type="scientific">Serratia fonticola</name>
    <dbReference type="NCBI Taxonomy" id="47917"/>
    <lineage>
        <taxon>Bacteria</taxon>
        <taxon>Pseudomonadati</taxon>
        <taxon>Pseudomonadota</taxon>
        <taxon>Gammaproteobacteria</taxon>
        <taxon>Enterobacterales</taxon>
        <taxon>Yersiniaceae</taxon>
        <taxon>Serratia</taxon>
    </lineage>
</organism>
<keyword evidence="4 9" id="KW-0732">Signal</keyword>
<evidence type="ECO:0000256" key="8">
    <source>
        <dbReference type="RuleBase" id="RU003918"/>
    </source>
</evidence>
<dbReference type="PANTHER" id="PTHR30251">
    <property type="entry name" value="PILUS ASSEMBLY CHAPERONE"/>
    <property type="match status" value="1"/>
</dbReference>
<feature type="domain" description="Pili assembly chaperone C-terminal" evidence="11">
    <location>
        <begin position="174"/>
        <end position="227"/>
    </location>
</feature>
<gene>
    <name evidence="12" type="ORF">RFB13_11615</name>
</gene>
<keyword evidence="13" id="KW-1185">Reference proteome</keyword>
<evidence type="ECO:0000313" key="13">
    <source>
        <dbReference type="Proteomes" id="UP001235341"/>
    </source>
</evidence>
<dbReference type="RefSeq" id="WP_309206543.1">
    <property type="nucleotide sequence ID" value="NZ_CP133586.1"/>
</dbReference>
<feature type="chain" id="PRO_5046369955" evidence="9">
    <location>
        <begin position="29"/>
        <end position="235"/>
    </location>
</feature>
<dbReference type="SUPFAM" id="SSF49354">
    <property type="entry name" value="PapD-like"/>
    <property type="match status" value="1"/>
</dbReference>
<dbReference type="InterPro" id="IPR050643">
    <property type="entry name" value="Periplasmic_pilus_chap"/>
</dbReference>
<evidence type="ECO:0000256" key="1">
    <source>
        <dbReference type="ARBA" id="ARBA00004418"/>
    </source>
</evidence>
<evidence type="ECO:0000313" key="12">
    <source>
        <dbReference type="EMBL" id="WMT16920.1"/>
    </source>
</evidence>
<dbReference type="InterPro" id="IPR018046">
    <property type="entry name" value="Pili_assmbl_chaperone_CS"/>
</dbReference>
<feature type="domain" description="Pili assembly chaperone N-terminal" evidence="10">
    <location>
        <begin position="29"/>
        <end position="151"/>
    </location>
</feature>
<evidence type="ECO:0000259" key="11">
    <source>
        <dbReference type="Pfam" id="PF02753"/>
    </source>
</evidence>
<evidence type="ECO:0000256" key="5">
    <source>
        <dbReference type="ARBA" id="ARBA00022764"/>
    </source>
</evidence>
<protein>
    <submittedName>
        <fullName evidence="12">Fimbria/pilus periplasmic chaperone</fullName>
    </submittedName>
</protein>
<proteinExistence type="inferred from homology"/>
<dbReference type="InterPro" id="IPR008962">
    <property type="entry name" value="PapD-like_sf"/>
</dbReference>
<feature type="signal peptide" evidence="9">
    <location>
        <begin position="1"/>
        <end position="28"/>
    </location>
</feature>
<dbReference type="EMBL" id="CP133586">
    <property type="protein sequence ID" value="WMT16920.1"/>
    <property type="molecule type" value="Genomic_DNA"/>
</dbReference>
<dbReference type="Pfam" id="PF02753">
    <property type="entry name" value="PapD_C"/>
    <property type="match status" value="1"/>
</dbReference>
<name>A0ABY9PW57_SERFO</name>
<evidence type="ECO:0000256" key="7">
    <source>
        <dbReference type="ARBA" id="ARBA00023319"/>
    </source>
</evidence>
<dbReference type="Pfam" id="PF00345">
    <property type="entry name" value="PapD_N"/>
    <property type="match status" value="1"/>
</dbReference>
<evidence type="ECO:0000256" key="3">
    <source>
        <dbReference type="ARBA" id="ARBA00022558"/>
    </source>
</evidence>
<dbReference type="SUPFAM" id="SSF49584">
    <property type="entry name" value="Periplasmic chaperone C-domain"/>
    <property type="match status" value="1"/>
</dbReference>
<accession>A0ABY9PW57</accession>
<dbReference type="InterPro" id="IPR001829">
    <property type="entry name" value="Pili_assmbl_chaperone_bac"/>
</dbReference>
<evidence type="ECO:0000256" key="2">
    <source>
        <dbReference type="ARBA" id="ARBA00007399"/>
    </source>
</evidence>
<keyword evidence="5" id="KW-0574">Periplasm</keyword>
<dbReference type="InterPro" id="IPR016148">
    <property type="entry name" value="Pili_assmbl_chaperone_C"/>
</dbReference>
<evidence type="ECO:0000259" key="10">
    <source>
        <dbReference type="Pfam" id="PF00345"/>
    </source>
</evidence>
<comment type="subcellular location">
    <subcellularLocation>
        <location evidence="1 8">Periplasm</location>
    </subcellularLocation>
</comment>
<reference evidence="12 13" key="1">
    <citation type="submission" date="2023-08" db="EMBL/GenBank/DDBJ databases">
        <title>Complete Genome and Methylome dissection of Serratia fonticola NEB369.</title>
        <authorList>
            <person name="Fomenkov A."/>
            <person name="Roberts R.D."/>
        </authorList>
    </citation>
    <scope>NUCLEOTIDE SEQUENCE [LARGE SCALE GENOMIC DNA]</scope>
    <source>
        <strain evidence="12 13">NEB369</strain>
    </source>
</reference>
<comment type="similarity">
    <text evidence="2 8">Belongs to the periplasmic pilus chaperone family.</text>
</comment>
<dbReference type="PANTHER" id="PTHR30251:SF2">
    <property type="entry name" value="FIMBRIAL CHAPERONE YADV-RELATED"/>
    <property type="match status" value="1"/>
</dbReference>
<evidence type="ECO:0000256" key="6">
    <source>
        <dbReference type="ARBA" id="ARBA00023186"/>
    </source>
</evidence>
<dbReference type="InterPro" id="IPR016147">
    <property type="entry name" value="Pili_assmbl_chaperone_N"/>
</dbReference>
<evidence type="ECO:0000256" key="9">
    <source>
        <dbReference type="SAM" id="SignalP"/>
    </source>
</evidence>
<dbReference type="InterPro" id="IPR013783">
    <property type="entry name" value="Ig-like_fold"/>
</dbReference>
<dbReference type="Gene3D" id="2.60.40.10">
    <property type="entry name" value="Immunoglobulins"/>
    <property type="match status" value="2"/>
</dbReference>
<dbReference type="InterPro" id="IPR036316">
    <property type="entry name" value="Pili_assmbl_chap_C_dom_sf"/>
</dbReference>
<keyword evidence="7" id="KW-0393">Immunoglobulin domain</keyword>